<name>I1PZM4_ORYGL</name>
<evidence type="ECO:0008006" key="3">
    <source>
        <dbReference type="Google" id="ProtNLM"/>
    </source>
</evidence>
<accession>I1PZM4</accession>
<dbReference type="EnsemblPlants" id="ORGLA06G0033700.1">
    <property type="protein sequence ID" value="ORGLA06G0033700.1"/>
    <property type="gene ID" value="ORGLA06G0033700"/>
</dbReference>
<reference evidence="1 2" key="2">
    <citation type="submission" date="2018-04" db="EMBL/GenBank/DDBJ databases">
        <title>OglaRS2 (Oryza glaberrima Reference Sequence Version 2).</title>
        <authorList>
            <person name="Zhang J."/>
            <person name="Kudrna D."/>
            <person name="Lee S."/>
            <person name="Talag J."/>
            <person name="Rajasekar S."/>
            <person name="Wing R.A."/>
        </authorList>
    </citation>
    <scope>NUCLEOTIDE SEQUENCE [LARGE SCALE GENOMIC DNA]</scope>
    <source>
        <strain evidence="1 2">cv. IRGC 96717</strain>
    </source>
</reference>
<evidence type="ECO:0000313" key="1">
    <source>
        <dbReference type="EnsemblPlants" id="ORGLA06G0033700.1"/>
    </source>
</evidence>
<sequence>GMKTRERGRGRCIEPYRDVSIAAVSSPLESTIFLGGRIEEQEERGAALTLELVSDVDGRSFAEDGDVAEGGLGEGGGEANVVDDAEARVHAGMGNKVNGEHRA</sequence>
<organism evidence="1 2">
    <name type="scientific">Oryza glaberrima</name>
    <name type="common">African rice</name>
    <dbReference type="NCBI Taxonomy" id="4538"/>
    <lineage>
        <taxon>Eukaryota</taxon>
        <taxon>Viridiplantae</taxon>
        <taxon>Streptophyta</taxon>
        <taxon>Embryophyta</taxon>
        <taxon>Tracheophyta</taxon>
        <taxon>Spermatophyta</taxon>
        <taxon>Magnoliopsida</taxon>
        <taxon>Liliopsida</taxon>
        <taxon>Poales</taxon>
        <taxon>Poaceae</taxon>
        <taxon>BOP clade</taxon>
        <taxon>Oryzoideae</taxon>
        <taxon>Oryzeae</taxon>
        <taxon>Oryzinae</taxon>
        <taxon>Oryza</taxon>
    </lineage>
</organism>
<protein>
    <recommendedName>
        <fullName evidence="3">DUF834 domain-containing protein</fullName>
    </recommendedName>
</protein>
<dbReference type="Proteomes" id="UP000007306">
    <property type="component" value="Chromosome 6"/>
</dbReference>
<keyword evidence="2" id="KW-1185">Reference proteome</keyword>
<dbReference type="AlphaFoldDB" id="I1PZM4"/>
<reference evidence="1" key="1">
    <citation type="submission" date="2015-06" db="UniProtKB">
        <authorList>
            <consortium name="EnsemblPlants"/>
        </authorList>
    </citation>
    <scope>IDENTIFICATION</scope>
</reference>
<proteinExistence type="predicted"/>
<evidence type="ECO:0000313" key="2">
    <source>
        <dbReference type="Proteomes" id="UP000007306"/>
    </source>
</evidence>
<dbReference type="HOGENOM" id="CLU_2270678_0_0_1"/>
<dbReference type="Gramene" id="ORGLA06G0033700.1">
    <property type="protein sequence ID" value="ORGLA06G0033700.1"/>
    <property type="gene ID" value="ORGLA06G0033700"/>
</dbReference>